<organism evidence="1 2">
    <name type="scientific">Danio rerio</name>
    <name type="common">Zebrafish</name>
    <name type="synonym">Brachydanio rerio</name>
    <dbReference type="NCBI Taxonomy" id="7955"/>
    <lineage>
        <taxon>Eukaryota</taxon>
        <taxon>Metazoa</taxon>
        <taxon>Chordata</taxon>
        <taxon>Craniata</taxon>
        <taxon>Vertebrata</taxon>
        <taxon>Euteleostomi</taxon>
        <taxon>Actinopterygii</taxon>
        <taxon>Neopterygii</taxon>
        <taxon>Teleostei</taxon>
        <taxon>Ostariophysi</taxon>
        <taxon>Cypriniformes</taxon>
        <taxon>Danionidae</taxon>
        <taxon>Danioninae</taxon>
        <taxon>Danio</taxon>
    </lineage>
</organism>
<accession>A0AC58JLQ3</accession>
<evidence type="ECO:0000313" key="2">
    <source>
        <dbReference type="RefSeq" id="XP_073807415.1"/>
    </source>
</evidence>
<sequence length="311" mass="33180">MKHRPEFLSGFSDAGTIQDYVVSMLCSLDKCVMTGQNAASWGYFNTATNQWNTHILKDAGFPVHLLPVLVDSGRVAGHTSCEWYGIPAHTAVGAALGDFQCSVYSCMTDRGHAVLNMSTSAQLTFRMPAEFTPTSSPDPLSPIAYFPYFEGSYLAVAASLNGGNVMATFVRMLDSWMKEFGLEVSESSIYSQLIHSALAQPNTDLTVTSTLLGERHAPSSSASVSHISSSNLSLGHVTRAVCRGIIENLATMMPPQSLQAAGVCCIIGSGSALSCNAVLQQEVERVFPFPVVYGKDVDSAVGVAMVISDQT</sequence>
<dbReference type="Proteomes" id="UP000000437">
    <property type="component" value="Chromosome 5"/>
</dbReference>
<gene>
    <name evidence="2" type="primary">shpk</name>
</gene>
<evidence type="ECO:0000313" key="1">
    <source>
        <dbReference type="Proteomes" id="UP000000437"/>
    </source>
</evidence>
<protein>
    <submittedName>
        <fullName evidence="2">Sedoheptulokinase isoform X2</fullName>
    </submittedName>
</protein>
<name>A0AC58JLQ3_DANRE</name>
<dbReference type="RefSeq" id="XP_073807415.1">
    <property type="nucleotide sequence ID" value="XM_073951314.1"/>
</dbReference>
<reference evidence="2" key="1">
    <citation type="submission" date="2025-08" db="UniProtKB">
        <authorList>
            <consortium name="RefSeq"/>
        </authorList>
    </citation>
    <scope>IDENTIFICATION</scope>
    <source>
        <strain evidence="2">Tuebingen</strain>
        <tissue evidence="2">Fibroblasts and whole tissue</tissue>
    </source>
</reference>
<proteinExistence type="predicted"/>
<keyword evidence="1" id="KW-1185">Reference proteome</keyword>